<keyword evidence="14" id="KW-1185">Reference proteome</keyword>
<keyword evidence="7" id="KW-0446">Lipid-binding</keyword>
<evidence type="ECO:0000313" key="14">
    <source>
        <dbReference type="Proteomes" id="UP000193685"/>
    </source>
</evidence>
<keyword evidence="2" id="KW-0813">Transport</keyword>
<dbReference type="GO" id="GO:0008289">
    <property type="term" value="F:lipid binding"/>
    <property type="evidence" value="ECO:0007669"/>
    <property type="project" value="UniProtKB-KW"/>
</dbReference>
<keyword evidence="6" id="KW-0445">Lipid transport</keyword>
<evidence type="ECO:0000256" key="4">
    <source>
        <dbReference type="ARBA" id="ARBA00022692"/>
    </source>
</evidence>
<evidence type="ECO:0000256" key="3">
    <source>
        <dbReference type="ARBA" id="ARBA00022452"/>
    </source>
</evidence>
<organism evidence="13 14">
    <name type="scientific">Protomyces lactucae-debilis</name>
    <dbReference type="NCBI Taxonomy" id="2754530"/>
    <lineage>
        <taxon>Eukaryota</taxon>
        <taxon>Fungi</taxon>
        <taxon>Dikarya</taxon>
        <taxon>Ascomycota</taxon>
        <taxon>Taphrinomycotina</taxon>
        <taxon>Taphrinomycetes</taxon>
        <taxon>Taphrinales</taxon>
        <taxon>Protomycetaceae</taxon>
        <taxon>Protomyces</taxon>
    </lineage>
</organism>
<comment type="subunit">
    <text evidence="10">Component of the ER-mitochondria encounter structure (ERMES) or MDM complex, composed of MMM1, MDM10, MDM12 and MDM34.</text>
</comment>
<accession>A0A1Y2F9B5</accession>
<evidence type="ECO:0000256" key="1">
    <source>
        <dbReference type="ARBA" id="ARBA00004370"/>
    </source>
</evidence>
<evidence type="ECO:0000256" key="8">
    <source>
        <dbReference type="ARBA" id="ARBA00023128"/>
    </source>
</evidence>
<evidence type="ECO:0000256" key="11">
    <source>
        <dbReference type="SAM" id="MobiDB-lite"/>
    </source>
</evidence>
<dbReference type="InterPro" id="IPR031468">
    <property type="entry name" value="SMP_LBD"/>
</dbReference>
<gene>
    <name evidence="10" type="primary">MDM34</name>
    <name evidence="13" type="ORF">BCR37DRAFT_381346</name>
</gene>
<comment type="similarity">
    <text evidence="10">Belongs to the MDM34 family.</text>
</comment>
<dbReference type="GO" id="GO:1990456">
    <property type="term" value="P:mitochondrion-endoplasmic reticulum membrane tethering"/>
    <property type="evidence" value="ECO:0007669"/>
    <property type="project" value="TreeGrafter"/>
</dbReference>
<keyword evidence="9 10" id="KW-0472">Membrane</keyword>
<evidence type="ECO:0000256" key="9">
    <source>
        <dbReference type="ARBA" id="ARBA00023136"/>
    </source>
</evidence>
<proteinExistence type="inferred from homology"/>
<dbReference type="GO" id="GO:0015914">
    <property type="term" value="P:phospholipid transport"/>
    <property type="evidence" value="ECO:0007669"/>
    <property type="project" value="TreeGrafter"/>
</dbReference>
<feature type="domain" description="SMP-LTD" evidence="12">
    <location>
        <begin position="1"/>
        <end position="193"/>
    </location>
</feature>
<name>A0A1Y2F9B5_PROLT</name>
<keyword evidence="3 10" id="KW-1134">Transmembrane beta strand</keyword>
<evidence type="ECO:0000256" key="2">
    <source>
        <dbReference type="ARBA" id="ARBA00022448"/>
    </source>
</evidence>
<dbReference type="InterPro" id="IPR058825">
    <property type="entry name" value="MDM34_N"/>
</dbReference>
<feature type="compositionally biased region" description="Basic and acidic residues" evidence="11">
    <location>
        <begin position="400"/>
        <end position="416"/>
    </location>
</feature>
<feature type="region of interest" description="Disordered" evidence="11">
    <location>
        <begin position="385"/>
        <end position="416"/>
    </location>
</feature>
<comment type="subcellular location">
    <subcellularLocation>
        <location evidence="1">Membrane</location>
    </subcellularLocation>
    <subcellularLocation>
        <location evidence="10">Mitochondrion outer membrane</location>
        <topology evidence="10">Multi-pass membrane protein</topology>
    </subcellularLocation>
    <text evidence="10">The ERMES/MDM complex localizes to a few discrete foci (around 10 per single cell), that represent mitochondria-endoplasmic reticulum junctions. These foci are often found next to mtDNA nucleoids.</text>
</comment>
<evidence type="ECO:0000259" key="12">
    <source>
        <dbReference type="PROSITE" id="PS51847"/>
    </source>
</evidence>
<dbReference type="Pfam" id="PF26545">
    <property type="entry name" value="Mdm34_N"/>
    <property type="match status" value="1"/>
</dbReference>
<sequence>MAFHFSWDNFSDAFVENAATLLTGALNKGSKPSIIADTITVKELNMGSKPPVLELIELCDLEADEFKGVFRMRYSGDAHIIMQTKVQANPLLNRPTTELPFSPIQMVAADAPLTVPMFLQLSDMELDGTVILLFTKAKGLSMVFRNDPLSKVLVTSTFDGIPVIRDFLQAQIEKKLRQLLCDELPAIIQQLSVAWSGRVPSPKVRATTLNFTVPPIEADLNYKSGMRRPVSRQQRFVQQSGYNASRSIPHLYRNQSFTGRGQLTPFTPAIAEAIYKSTSLSALDLAERKAKMSATASVTTSTSTLSSSPERRTVKKHSVIRLGKAAKPVEKPVTTPGGVSPAQVAQTTQTPVTVASYFDKDSPLSVDVKTPVKLQVINEDEQVLSMTGDKKHASGAITATDREQQQRRMEKKLSQKIVQERRQAGLENGMHRMALR</sequence>
<dbReference type="OrthoDB" id="17927at2759"/>
<keyword evidence="4 10" id="KW-0812">Transmembrane</keyword>
<comment type="function">
    <text evidence="10">Component of the ERMES/MDM complex, which serves as a molecular tether to connect the endoplasmic reticulum (ER) and mitochondria. Components of this complex are involved in the control of mitochondrial shape and protein biogenesis, and function in nonvesicular lipid trafficking between the ER and mitochondria. MDM34 is required for the interaction of the ER-resident membrane protein MMM1 and the outer mitochondrial membrane-resident beta-barrel protein MDM10.</text>
</comment>
<evidence type="ECO:0000313" key="13">
    <source>
        <dbReference type="EMBL" id="ORY79926.1"/>
    </source>
</evidence>
<keyword evidence="8 10" id="KW-0496">Mitochondrion</keyword>
<dbReference type="STRING" id="56484.A0A1Y2F9B5"/>
<evidence type="ECO:0000256" key="6">
    <source>
        <dbReference type="ARBA" id="ARBA00023055"/>
    </source>
</evidence>
<dbReference type="GO" id="GO:0032865">
    <property type="term" value="C:ERMES complex"/>
    <property type="evidence" value="ECO:0007669"/>
    <property type="project" value="UniProtKB-UniRule"/>
</dbReference>
<evidence type="ECO:0000256" key="5">
    <source>
        <dbReference type="ARBA" id="ARBA00022787"/>
    </source>
</evidence>
<evidence type="ECO:0000256" key="10">
    <source>
        <dbReference type="HAMAP-Rule" id="MF_03105"/>
    </source>
</evidence>
<dbReference type="AlphaFoldDB" id="A0A1Y2F9B5"/>
<comment type="domain">
    <text evidence="10">Lacks alpha-helical transmembrane segments, suggesting that it resides in the membrane via beta-sheet conformations similar to those predicted for other outer membrane proteins and porin.</text>
</comment>
<protein>
    <recommendedName>
        <fullName evidence="10">Mitochondrial distribution and morphology protein 34</fullName>
    </recommendedName>
</protein>
<dbReference type="InterPro" id="IPR027536">
    <property type="entry name" value="MDM34"/>
</dbReference>
<dbReference type="GO" id="GO:0007005">
    <property type="term" value="P:mitochondrion organization"/>
    <property type="evidence" value="ECO:0007669"/>
    <property type="project" value="InterPro"/>
</dbReference>
<reference evidence="13 14" key="1">
    <citation type="submission" date="2016-07" db="EMBL/GenBank/DDBJ databases">
        <title>Pervasive Adenine N6-methylation of Active Genes in Fungi.</title>
        <authorList>
            <consortium name="DOE Joint Genome Institute"/>
            <person name="Mondo S.J."/>
            <person name="Dannebaum R.O."/>
            <person name="Kuo R.C."/>
            <person name="Labutti K."/>
            <person name="Haridas S."/>
            <person name="Kuo A."/>
            <person name="Salamov A."/>
            <person name="Ahrendt S.R."/>
            <person name="Lipzen A."/>
            <person name="Sullivan W."/>
            <person name="Andreopoulos W.B."/>
            <person name="Clum A."/>
            <person name="Lindquist E."/>
            <person name="Daum C."/>
            <person name="Ramamoorthy G.K."/>
            <person name="Gryganskyi A."/>
            <person name="Culley D."/>
            <person name="Magnuson J.K."/>
            <person name="James T.Y."/>
            <person name="O'Malley M.A."/>
            <person name="Stajich J.E."/>
            <person name="Spatafora J.W."/>
            <person name="Visel A."/>
            <person name="Grigoriev I.V."/>
        </authorList>
    </citation>
    <scope>NUCLEOTIDE SEQUENCE [LARGE SCALE GENOMIC DNA]</scope>
    <source>
        <strain evidence="13 14">12-1054</strain>
    </source>
</reference>
<dbReference type="HAMAP" id="MF_03105">
    <property type="entry name" value="Mdm34"/>
    <property type="match status" value="1"/>
</dbReference>
<dbReference type="CDD" id="cd21673">
    <property type="entry name" value="SMP_Mdm34"/>
    <property type="match status" value="1"/>
</dbReference>
<dbReference type="PANTHER" id="PTHR28185:SF1">
    <property type="entry name" value="MITOCHONDRIAL DISTRIBUTION AND MORPHOLOGY PROTEIN 34"/>
    <property type="match status" value="1"/>
</dbReference>
<dbReference type="PROSITE" id="PS51847">
    <property type="entry name" value="SMP"/>
    <property type="match status" value="1"/>
</dbReference>
<dbReference type="PANTHER" id="PTHR28185">
    <property type="entry name" value="MITOCHONDRIAL DISTRIBUTION AND MORPHOLOGY PROTEIN 34"/>
    <property type="match status" value="1"/>
</dbReference>
<evidence type="ECO:0000256" key="7">
    <source>
        <dbReference type="ARBA" id="ARBA00023121"/>
    </source>
</evidence>
<feature type="compositionally biased region" description="Low complexity" evidence="11">
    <location>
        <begin position="293"/>
        <end position="308"/>
    </location>
</feature>
<keyword evidence="5 10" id="KW-1000">Mitochondrion outer membrane</keyword>
<dbReference type="Proteomes" id="UP000193685">
    <property type="component" value="Unassembled WGS sequence"/>
</dbReference>
<feature type="region of interest" description="Disordered" evidence="11">
    <location>
        <begin position="293"/>
        <end position="316"/>
    </location>
</feature>
<dbReference type="EMBL" id="MCFI01000014">
    <property type="protein sequence ID" value="ORY79926.1"/>
    <property type="molecule type" value="Genomic_DNA"/>
</dbReference>
<comment type="caution">
    <text evidence="13">The sequence shown here is derived from an EMBL/GenBank/DDBJ whole genome shotgun (WGS) entry which is preliminary data.</text>
</comment>